<keyword evidence="3" id="KW-0274">FAD</keyword>
<feature type="non-terminal residue" evidence="7">
    <location>
        <position position="1"/>
    </location>
</feature>
<dbReference type="OrthoDB" id="16820at2759"/>
<dbReference type="PANTHER" id="PTHR13789:SF309">
    <property type="entry name" value="PUTATIVE (AFU_ORTHOLOGUE AFUA_6G14510)-RELATED"/>
    <property type="match status" value="1"/>
</dbReference>
<dbReference type="GO" id="GO:0071949">
    <property type="term" value="F:FAD binding"/>
    <property type="evidence" value="ECO:0007669"/>
    <property type="project" value="InterPro"/>
</dbReference>
<protein>
    <recommendedName>
        <fullName evidence="6">FAD-binding domain-containing protein</fullName>
    </recommendedName>
</protein>
<keyword evidence="5" id="KW-0503">Monooxygenase</keyword>
<dbReference type="InterPro" id="IPR036188">
    <property type="entry name" value="FAD/NAD-bd_sf"/>
</dbReference>
<feature type="domain" description="FAD-binding" evidence="6">
    <location>
        <begin position="29"/>
        <end position="196"/>
    </location>
</feature>
<evidence type="ECO:0000256" key="1">
    <source>
        <dbReference type="ARBA" id="ARBA00007992"/>
    </source>
</evidence>
<keyword evidence="8" id="KW-1185">Reference proteome</keyword>
<dbReference type="GO" id="GO:0004497">
    <property type="term" value="F:monooxygenase activity"/>
    <property type="evidence" value="ECO:0007669"/>
    <property type="project" value="UniProtKB-KW"/>
</dbReference>
<evidence type="ECO:0000313" key="7">
    <source>
        <dbReference type="EMBL" id="KAG5926462.1"/>
    </source>
</evidence>
<gene>
    <name evidence="7" type="ORF">E4U42_003283</name>
</gene>
<comment type="caution">
    <text evidence="7">The sequence shown here is derived from an EMBL/GenBank/DDBJ whole genome shotgun (WGS) entry which is preliminary data.</text>
</comment>
<evidence type="ECO:0000256" key="4">
    <source>
        <dbReference type="ARBA" id="ARBA00023002"/>
    </source>
</evidence>
<dbReference type="AlphaFoldDB" id="A0A8K0J9S0"/>
<keyword evidence="4" id="KW-0560">Oxidoreductase</keyword>
<dbReference type="EMBL" id="SRPY01000267">
    <property type="protein sequence ID" value="KAG5926462.1"/>
    <property type="molecule type" value="Genomic_DNA"/>
</dbReference>
<keyword evidence="2" id="KW-0285">Flavoprotein</keyword>
<dbReference type="SUPFAM" id="SSF51905">
    <property type="entry name" value="FAD/NAD(P)-binding domain"/>
    <property type="match status" value="1"/>
</dbReference>
<dbReference type="InterPro" id="IPR050493">
    <property type="entry name" value="FAD-dep_Monooxygenase_BioMet"/>
</dbReference>
<evidence type="ECO:0000259" key="6">
    <source>
        <dbReference type="Pfam" id="PF01494"/>
    </source>
</evidence>
<evidence type="ECO:0000256" key="3">
    <source>
        <dbReference type="ARBA" id="ARBA00022827"/>
    </source>
</evidence>
<dbReference type="PANTHER" id="PTHR13789">
    <property type="entry name" value="MONOOXYGENASE"/>
    <property type="match status" value="1"/>
</dbReference>
<sequence>MRKVSPRHADADADAGLAKAASCGTNDNVKAIIIGGGPAGISAALRLQQMTDISVTVYELYPEPRTIGGAVATAPNGMRLFHRLGVHEQLVSRGSSCAQITLRSLRSGVLTSYDSTAGVSERNGGFGPLRIKRIELVKVLLAAADKAGIPVHYGKRLVKVQESADSVTVTFEDGSTDEADMVLGCDGIHSAVRKQYVDPEQEPEYSGLSGIGAIIPRPKGLPESMASQLRGINGTLTTAGALGVVCCAPDGEEIFWGMSKEVALPPGGDTRDGWEVTRADQVTDFRTNALRMLGGAENPWADTVRVLVAETHSVGFYPVYKLPPGQRWHRGRCVLVGDAAHAMQPHAGQG</sequence>
<dbReference type="PRINTS" id="PR00420">
    <property type="entry name" value="RNGMNOXGNASE"/>
</dbReference>
<evidence type="ECO:0000256" key="2">
    <source>
        <dbReference type="ARBA" id="ARBA00022630"/>
    </source>
</evidence>
<dbReference type="Gene3D" id="3.50.50.60">
    <property type="entry name" value="FAD/NAD(P)-binding domain"/>
    <property type="match status" value="1"/>
</dbReference>
<dbReference type="Pfam" id="PF01494">
    <property type="entry name" value="FAD_binding_3"/>
    <property type="match status" value="1"/>
</dbReference>
<proteinExistence type="inferred from homology"/>
<accession>A0A8K0J9S0</accession>
<name>A0A8K0J9S0_9HYPO</name>
<organism evidence="7 8">
    <name type="scientific">Claviceps africana</name>
    <dbReference type="NCBI Taxonomy" id="83212"/>
    <lineage>
        <taxon>Eukaryota</taxon>
        <taxon>Fungi</taxon>
        <taxon>Dikarya</taxon>
        <taxon>Ascomycota</taxon>
        <taxon>Pezizomycotina</taxon>
        <taxon>Sordariomycetes</taxon>
        <taxon>Hypocreomycetidae</taxon>
        <taxon>Hypocreales</taxon>
        <taxon>Clavicipitaceae</taxon>
        <taxon>Claviceps</taxon>
    </lineage>
</organism>
<dbReference type="Proteomes" id="UP000811619">
    <property type="component" value="Unassembled WGS sequence"/>
</dbReference>
<reference evidence="7" key="1">
    <citation type="journal article" date="2020" name="bioRxiv">
        <title>Whole genome comparisons of ergot fungi reveals the divergence and evolution of species within the genus Claviceps are the result of varying mechanisms driving genome evolution and host range expansion.</title>
        <authorList>
            <person name="Wyka S.A."/>
            <person name="Mondo S.J."/>
            <person name="Liu M."/>
            <person name="Dettman J."/>
            <person name="Nalam V."/>
            <person name="Broders K.D."/>
        </authorList>
    </citation>
    <scope>NUCLEOTIDE SEQUENCE</scope>
    <source>
        <strain evidence="7">CCC 489</strain>
    </source>
</reference>
<comment type="similarity">
    <text evidence="1">Belongs to the paxM FAD-dependent monooxygenase family.</text>
</comment>
<evidence type="ECO:0000313" key="8">
    <source>
        <dbReference type="Proteomes" id="UP000811619"/>
    </source>
</evidence>
<evidence type="ECO:0000256" key="5">
    <source>
        <dbReference type="ARBA" id="ARBA00023033"/>
    </source>
</evidence>
<dbReference type="InterPro" id="IPR002938">
    <property type="entry name" value="FAD-bd"/>
</dbReference>